<proteinExistence type="predicted"/>
<organism evidence="1 2">
    <name type="scientific">Pterulicium gracile</name>
    <dbReference type="NCBI Taxonomy" id="1884261"/>
    <lineage>
        <taxon>Eukaryota</taxon>
        <taxon>Fungi</taxon>
        <taxon>Dikarya</taxon>
        <taxon>Basidiomycota</taxon>
        <taxon>Agaricomycotina</taxon>
        <taxon>Agaricomycetes</taxon>
        <taxon>Agaricomycetidae</taxon>
        <taxon>Agaricales</taxon>
        <taxon>Pleurotineae</taxon>
        <taxon>Pterulaceae</taxon>
        <taxon>Pterulicium</taxon>
    </lineage>
</organism>
<protein>
    <recommendedName>
        <fullName evidence="3">Reverse transcriptase domain-containing protein</fullName>
    </recommendedName>
</protein>
<gene>
    <name evidence="1" type="ORF">BDV98DRAFT_487591</name>
</gene>
<dbReference type="EMBL" id="ML178849">
    <property type="protein sequence ID" value="TFK97207.1"/>
    <property type="molecule type" value="Genomic_DNA"/>
</dbReference>
<dbReference type="PANTHER" id="PTHR19446">
    <property type="entry name" value="REVERSE TRANSCRIPTASES"/>
    <property type="match status" value="1"/>
</dbReference>
<name>A0A5C3Q7R4_9AGAR</name>
<keyword evidence="2" id="KW-1185">Reference proteome</keyword>
<dbReference type="STRING" id="1884261.A0A5C3Q7R4"/>
<dbReference type="Proteomes" id="UP000305067">
    <property type="component" value="Unassembled WGS sequence"/>
</dbReference>
<feature type="non-terminal residue" evidence="1">
    <location>
        <position position="168"/>
    </location>
</feature>
<dbReference type="AlphaFoldDB" id="A0A5C3Q7R4"/>
<sequence>GCARVPTLKTLLANGAVREYTTNLEKAELLVTNLFPAPPPTFVTPPVSYPDPIQFDETITHQQIIDTIRRLHAHKAPGPDVIPNVVLKMCADIIAPHLLHVYQASLTHGFYPEQWRESTTVIICKPDNESYEVMSSYRPIALLNTLGKLFTAIATDILRYLIEKHELL</sequence>
<dbReference type="OrthoDB" id="412006at2759"/>
<reference evidence="1 2" key="1">
    <citation type="journal article" date="2019" name="Nat. Ecol. Evol.">
        <title>Megaphylogeny resolves global patterns of mushroom evolution.</title>
        <authorList>
            <person name="Varga T."/>
            <person name="Krizsan K."/>
            <person name="Foldi C."/>
            <person name="Dima B."/>
            <person name="Sanchez-Garcia M."/>
            <person name="Sanchez-Ramirez S."/>
            <person name="Szollosi G.J."/>
            <person name="Szarkandi J.G."/>
            <person name="Papp V."/>
            <person name="Albert L."/>
            <person name="Andreopoulos W."/>
            <person name="Angelini C."/>
            <person name="Antonin V."/>
            <person name="Barry K.W."/>
            <person name="Bougher N.L."/>
            <person name="Buchanan P."/>
            <person name="Buyck B."/>
            <person name="Bense V."/>
            <person name="Catcheside P."/>
            <person name="Chovatia M."/>
            <person name="Cooper J."/>
            <person name="Damon W."/>
            <person name="Desjardin D."/>
            <person name="Finy P."/>
            <person name="Geml J."/>
            <person name="Haridas S."/>
            <person name="Hughes K."/>
            <person name="Justo A."/>
            <person name="Karasinski D."/>
            <person name="Kautmanova I."/>
            <person name="Kiss B."/>
            <person name="Kocsube S."/>
            <person name="Kotiranta H."/>
            <person name="LaButti K.M."/>
            <person name="Lechner B.E."/>
            <person name="Liimatainen K."/>
            <person name="Lipzen A."/>
            <person name="Lukacs Z."/>
            <person name="Mihaltcheva S."/>
            <person name="Morgado L.N."/>
            <person name="Niskanen T."/>
            <person name="Noordeloos M.E."/>
            <person name="Ohm R.A."/>
            <person name="Ortiz-Santana B."/>
            <person name="Ovrebo C."/>
            <person name="Racz N."/>
            <person name="Riley R."/>
            <person name="Savchenko A."/>
            <person name="Shiryaev A."/>
            <person name="Soop K."/>
            <person name="Spirin V."/>
            <person name="Szebenyi C."/>
            <person name="Tomsovsky M."/>
            <person name="Tulloss R.E."/>
            <person name="Uehling J."/>
            <person name="Grigoriev I.V."/>
            <person name="Vagvolgyi C."/>
            <person name="Papp T."/>
            <person name="Martin F.M."/>
            <person name="Miettinen O."/>
            <person name="Hibbett D.S."/>
            <person name="Nagy L.G."/>
        </authorList>
    </citation>
    <scope>NUCLEOTIDE SEQUENCE [LARGE SCALE GENOMIC DNA]</scope>
    <source>
        <strain evidence="1 2">CBS 309.79</strain>
    </source>
</reference>
<evidence type="ECO:0008006" key="3">
    <source>
        <dbReference type="Google" id="ProtNLM"/>
    </source>
</evidence>
<evidence type="ECO:0000313" key="1">
    <source>
        <dbReference type="EMBL" id="TFK97207.1"/>
    </source>
</evidence>
<evidence type="ECO:0000313" key="2">
    <source>
        <dbReference type="Proteomes" id="UP000305067"/>
    </source>
</evidence>
<feature type="non-terminal residue" evidence="1">
    <location>
        <position position="1"/>
    </location>
</feature>
<accession>A0A5C3Q7R4</accession>